<gene>
    <name evidence="2" type="ORF">LCGC14_0504210</name>
</gene>
<comment type="caution">
    <text evidence="2">The sequence shown here is derived from an EMBL/GenBank/DDBJ whole genome shotgun (WGS) entry which is preliminary data.</text>
</comment>
<feature type="region of interest" description="Disordered" evidence="1">
    <location>
        <begin position="77"/>
        <end position="105"/>
    </location>
</feature>
<proteinExistence type="predicted"/>
<dbReference type="EMBL" id="LAZR01000597">
    <property type="protein sequence ID" value="KKN63231.1"/>
    <property type="molecule type" value="Genomic_DNA"/>
</dbReference>
<protein>
    <submittedName>
        <fullName evidence="2">Uncharacterized protein</fullName>
    </submittedName>
</protein>
<name>A0A0F9UPY5_9ZZZZ</name>
<reference evidence="2" key="1">
    <citation type="journal article" date="2015" name="Nature">
        <title>Complex archaea that bridge the gap between prokaryotes and eukaryotes.</title>
        <authorList>
            <person name="Spang A."/>
            <person name="Saw J.H."/>
            <person name="Jorgensen S.L."/>
            <person name="Zaremba-Niedzwiedzka K."/>
            <person name="Martijn J."/>
            <person name="Lind A.E."/>
            <person name="van Eijk R."/>
            <person name="Schleper C."/>
            <person name="Guy L."/>
            <person name="Ettema T.J."/>
        </authorList>
    </citation>
    <scope>NUCLEOTIDE SEQUENCE</scope>
</reference>
<accession>A0A0F9UPY5</accession>
<sequence>MVPLSKGIISEMDFVNEKGRRHMKAIMSATHRVGASKNSIDTLTGLHRSLILAIQELEECKSVVGFRLNRQKNSLSYKQSIPPYQPGENKKLSVAGTDKRQDVKE</sequence>
<evidence type="ECO:0000256" key="1">
    <source>
        <dbReference type="SAM" id="MobiDB-lite"/>
    </source>
</evidence>
<organism evidence="2">
    <name type="scientific">marine sediment metagenome</name>
    <dbReference type="NCBI Taxonomy" id="412755"/>
    <lineage>
        <taxon>unclassified sequences</taxon>
        <taxon>metagenomes</taxon>
        <taxon>ecological metagenomes</taxon>
    </lineage>
</organism>
<evidence type="ECO:0000313" key="2">
    <source>
        <dbReference type="EMBL" id="KKN63231.1"/>
    </source>
</evidence>
<dbReference type="AlphaFoldDB" id="A0A0F9UPY5"/>